<dbReference type="VEuPathDB" id="FungiDB:PEXP_013910"/>
<feature type="compositionally biased region" description="Basic and acidic residues" evidence="3">
    <location>
        <begin position="382"/>
        <end position="394"/>
    </location>
</feature>
<comment type="caution">
    <text evidence="5">The sequence shown here is derived from an EMBL/GenBank/DDBJ whole genome shotgun (WGS) entry which is preliminary data.</text>
</comment>
<feature type="compositionally biased region" description="Polar residues" evidence="3">
    <location>
        <begin position="83"/>
        <end position="96"/>
    </location>
</feature>
<evidence type="ECO:0000259" key="4">
    <source>
        <dbReference type="PROSITE" id="PS50961"/>
    </source>
</evidence>
<feature type="compositionally biased region" description="Basic and acidic residues" evidence="3">
    <location>
        <begin position="461"/>
        <end position="474"/>
    </location>
</feature>
<feature type="compositionally biased region" description="Low complexity" evidence="3">
    <location>
        <begin position="360"/>
        <end position="380"/>
    </location>
</feature>
<evidence type="ECO:0000313" key="6">
    <source>
        <dbReference type="Proteomes" id="UP000030143"/>
    </source>
</evidence>
<dbReference type="InterPro" id="IPR036390">
    <property type="entry name" value="WH_DNA-bd_sf"/>
</dbReference>
<feature type="compositionally biased region" description="Low complexity" evidence="3">
    <location>
        <begin position="178"/>
        <end position="198"/>
    </location>
</feature>
<feature type="compositionally biased region" description="Basic and acidic residues" evidence="3">
    <location>
        <begin position="24"/>
        <end position="35"/>
    </location>
</feature>
<feature type="compositionally biased region" description="Basic and acidic residues" evidence="3">
    <location>
        <begin position="688"/>
        <end position="700"/>
    </location>
</feature>
<proteinExistence type="predicted"/>
<feature type="region of interest" description="Disordered" evidence="3">
    <location>
        <begin position="976"/>
        <end position="996"/>
    </location>
</feature>
<dbReference type="HOGENOM" id="CLU_005100_0_0_1"/>
<dbReference type="GO" id="GO:0010494">
    <property type="term" value="C:cytoplasmic stress granule"/>
    <property type="evidence" value="ECO:0007669"/>
    <property type="project" value="TreeGrafter"/>
</dbReference>
<evidence type="ECO:0000256" key="1">
    <source>
        <dbReference type="ARBA" id="ARBA00022884"/>
    </source>
</evidence>
<evidence type="ECO:0000313" key="5">
    <source>
        <dbReference type="EMBL" id="KGO54441.1"/>
    </source>
</evidence>
<dbReference type="PANTHER" id="PTHR22792">
    <property type="entry name" value="LUPUS LA PROTEIN-RELATED"/>
    <property type="match status" value="1"/>
</dbReference>
<feature type="compositionally biased region" description="Basic and acidic residues" evidence="3">
    <location>
        <begin position="127"/>
        <end position="147"/>
    </location>
</feature>
<feature type="compositionally biased region" description="Low complexity" evidence="3">
    <location>
        <begin position="326"/>
        <end position="339"/>
    </location>
</feature>
<reference evidence="5 6" key="1">
    <citation type="journal article" date="2015" name="Mol. Plant Microbe Interact.">
        <title>Genome, transcriptome, and functional analyses of Penicillium expansum provide new insights into secondary metabolism and pathogenicity.</title>
        <authorList>
            <person name="Ballester A.R."/>
            <person name="Marcet-Houben M."/>
            <person name="Levin E."/>
            <person name="Sela N."/>
            <person name="Selma-Lazaro C."/>
            <person name="Carmona L."/>
            <person name="Wisniewski M."/>
            <person name="Droby S."/>
            <person name="Gonzalez-Candelas L."/>
            <person name="Gabaldon T."/>
        </authorList>
    </citation>
    <scope>NUCLEOTIDE SEQUENCE [LARGE SCALE GENOMIC DNA]</scope>
    <source>
        <strain evidence="5 6">MD-8</strain>
    </source>
</reference>
<dbReference type="GO" id="GO:0003677">
    <property type="term" value="F:DNA binding"/>
    <property type="evidence" value="ECO:0007669"/>
    <property type="project" value="UniProtKB-KW"/>
</dbReference>
<dbReference type="PANTHER" id="PTHR22792:SF132">
    <property type="entry name" value="LA-RELATED PROTEIN 1"/>
    <property type="match status" value="1"/>
</dbReference>
<dbReference type="STRING" id="27334.A0A0A2JI13"/>
<dbReference type="GO" id="GO:0045727">
    <property type="term" value="P:positive regulation of translation"/>
    <property type="evidence" value="ECO:0007669"/>
    <property type="project" value="TreeGrafter"/>
</dbReference>
<dbReference type="EMBL" id="JQFZ01000226">
    <property type="protein sequence ID" value="KGO54441.1"/>
    <property type="molecule type" value="Genomic_DNA"/>
</dbReference>
<dbReference type="InterPro" id="IPR036388">
    <property type="entry name" value="WH-like_DNA-bd_sf"/>
</dbReference>
<dbReference type="Proteomes" id="UP000030143">
    <property type="component" value="Unassembled WGS sequence"/>
</dbReference>
<sequence>MSTFSYAQAAKGVSGTPTPSKAPSETEKTDSKPEEQTIVETTTEDVPAPTESEPVQKSEVVAEENKDDDFTTVTNKHAAKTKAINSRTSSPSVRTGSKSRKTKEDDSNTSNGNADATAEKQVPSEGQTEKAEGAAEKPTEKSEDSEKTASPPKELKAAPLPSVNIWQQRREAQDAKVKAVPKSASTSKAASTKGASTADETQQDSKAGSKKKGADGAQEGAKDRKKTDGGKARDAGSVPPVEDATAWPTPQVAIGEEKKKSHEKTDKSPVIRPHGKEKWTPVPYVPTAVFNTPLPSAGGRGGRRATRGGRDSGRGAHANGAAATDKAASGQAAQGAKQASGDRGRHEAGSGRAASLPAQARRSTSTDAGAAADARKASQAPERGRGARNGDENTKQVNGGETAPRPQREGKPFGRNQDARAGDRNQKGGNLAIDSQAATRSNDRRFEAGSKSADPTGFNDFTRERGEFRSERGGRGSNRGRGGAYSNFGAQNAQFNGSNSFAAPKAFGFNDRQRSQQHGLPNGSQQGNRMPLRSPSLPTPANMYGVVYPFPGDINTMYGYPAVNSAPMSAVPYQQQYVEPFSLMNMLSMQLEYYFSVDNMCKDMFLRKQMDSQGFVPLNVLASFKRVKSLTEDFELLRHVARQLRTVECQTGEDGVDRLRPRDKWQQWVLPVDQREPAAQHDGAAPARKTDENTPVHSHSENVINGSARQFVPNGVAHDVKTSLSSTAPEFMPSLLPTAVNEIANVGYPWNSPASTDDSTTSFFSSSSSFPVDYTFVDPSSSARGLDLQSEPPFPSDLEPMVTPTSFDADYLRQPIGGADWLINKSFAEAHQPAPKSKGKGLSSTETSNYVPKTFNMSRKETFDGRGRPTARRYSFGMTQPYESWSFTLTKNFNSHLYNEFRRSALDDLLTRHVHHGFNELMEFYRNCLLHRRPIPDLVLYDLVHLSQDQTSDYHTLVSNTIHETIASGKMKPNNRGKISKYFNTQPGETTGEKLS</sequence>
<feature type="compositionally biased region" description="Basic and acidic residues" evidence="3">
    <location>
        <begin position="340"/>
        <end position="349"/>
    </location>
</feature>
<keyword evidence="1 2" id="KW-0694">RNA-binding</keyword>
<feature type="region of interest" description="Disordered" evidence="3">
    <location>
        <begin position="513"/>
        <end position="536"/>
    </location>
</feature>
<dbReference type="SUPFAM" id="SSF46785">
    <property type="entry name" value="Winged helix' DNA-binding domain"/>
    <property type="match status" value="1"/>
</dbReference>
<organism evidence="5 6">
    <name type="scientific">Penicillium expansum</name>
    <name type="common">Blue mold rot fungus</name>
    <dbReference type="NCBI Taxonomy" id="27334"/>
    <lineage>
        <taxon>Eukaryota</taxon>
        <taxon>Fungi</taxon>
        <taxon>Dikarya</taxon>
        <taxon>Ascomycota</taxon>
        <taxon>Pezizomycotina</taxon>
        <taxon>Eurotiomycetes</taxon>
        <taxon>Eurotiomycetidae</taxon>
        <taxon>Eurotiales</taxon>
        <taxon>Aspergillaceae</taxon>
        <taxon>Penicillium</taxon>
    </lineage>
</organism>
<dbReference type="SMART" id="SM00715">
    <property type="entry name" value="LA"/>
    <property type="match status" value="1"/>
</dbReference>
<feature type="compositionally biased region" description="Basic and acidic residues" evidence="3">
    <location>
        <begin position="255"/>
        <end position="279"/>
    </location>
</feature>
<keyword evidence="6" id="KW-1185">Reference proteome</keyword>
<protein>
    <submittedName>
        <fullName evidence="5">Winged helix-turn-helix transcription repressor DNA-binding</fullName>
    </submittedName>
</protein>
<dbReference type="GO" id="GO:0003723">
    <property type="term" value="F:RNA binding"/>
    <property type="evidence" value="ECO:0007669"/>
    <property type="project" value="UniProtKB-UniRule"/>
</dbReference>
<feature type="region of interest" description="Disordered" evidence="3">
    <location>
        <begin position="1"/>
        <end position="487"/>
    </location>
</feature>
<gene>
    <name evidence="5" type="ORF">PEX2_032180</name>
</gene>
<dbReference type="GO" id="GO:0005829">
    <property type="term" value="C:cytosol"/>
    <property type="evidence" value="ECO:0007669"/>
    <property type="project" value="TreeGrafter"/>
</dbReference>
<dbReference type="InterPro" id="IPR045180">
    <property type="entry name" value="La_dom_prot"/>
</dbReference>
<feature type="compositionally biased region" description="Polar residues" evidence="3">
    <location>
        <begin position="516"/>
        <end position="528"/>
    </location>
</feature>
<feature type="compositionally biased region" description="Basic and acidic residues" evidence="3">
    <location>
        <begin position="168"/>
        <end position="177"/>
    </location>
</feature>
<dbReference type="Gene3D" id="1.10.10.10">
    <property type="entry name" value="Winged helix-like DNA-binding domain superfamily/Winged helix DNA-binding domain"/>
    <property type="match status" value="1"/>
</dbReference>
<feature type="compositionally biased region" description="Basic and acidic residues" evidence="3">
    <location>
        <begin position="406"/>
        <end position="426"/>
    </location>
</feature>
<feature type="domain" description="HTH La-type RNA-binding" evidence="4">
    <location>
        <begin position="577"/>
        <end position="671"/>
    </location>
</feature>
<dbReference type="CDD" id="cd07323">
    <property type="entry name" value="LAM"/>
    <property type="match status" value="1"/>
</dbReference>
<accession>A0A0A2JI13</accession>
<keyword evidence="5" id="KW-0238">DNA-binding</keyword>
<name>A0A0A2JI13_PENEN</name>
<feature type="compositionally biased region" description="Basic and acidic residues" evidence="3">
    <location>
        <begin position="220"/>
        <end position="234"/>
    </location>
</feature>
<dbReference type="AlphaFoldDB" id="A0A0A2JI13"/>
<dbReference type="RefSeq" id="XP_016596881.1">
    <property type="nucleotide sequence ID" value="XM_016740493.1"/>
</dbReference>
<evidence type="ECO:0000256" key="2">
    <source>
        <dbReference type="PROSITE-ProRule" id="PRU00332"/>
    </source>
</evidence>
<dbReference type="PROSITE" id="PS50961">
    <property type="entry name" value="HTH_LA"/>
    <property type="match status" value="1"/>
</dbReference>
<dbReference type="Pfam" id="PF05383">
    <property type="entry name" value="La"/>
    <property type="match status" value="1"/>
</dbReference>
<dbReference type="InterPro" id="IPR006630">
    <property type="entry name" value="La_HTH"/>
</dbReference>
<dbReference type="GeneID" id="27675912"/>
<evidence type="ECO:0000256" key="3">
    <source>
        <dbReference type="SAM" id="MobiDB-lite"/>
    </source>
</evidence>
<feature type="region of interest" description="Disordered" evidence="3">
    <location>
        <begin position="671"/>
        <end position="707"/>
    </location>
</feature>